<keyword evidence="4" id="KW-1185">Reference proteome</keyword>
<dbReference type="EMBL" id="JAHZIK010001478">
    <property type="protein sequence ID" value="MBW7459097.1"/>
    <property type="molecule type" value="Genomic_DNA"/>
</dbReference>
<keyword evidence="1" id="KW-0813">Transport</keyword>
<dbReference type="Proteomes" id="UP001519887">
    <property type="component" value="Unassembled WGS sequence"/>
</dbReference>
<feature type="non-terminal residue" evidence="3">
    <location>
        <position position="1"/>
    </location>
</feature>
<evidence type="ECO:0000256" key="1">
    <source>
        <dbReference type="RuleBase" id="RU003943"/>
    </source>
</evidence>
<evidence type="ECO:0000256" key="2">
    <source>
        <dbReference type="SAM" id="Phobius"/>
    </source>
</evidence>
<keyword evidence="1 2" id="KW-0812">Transmembrane</keyword>
<proteinExistence type="inferred from homology"/>
<evidence type="ECO:0000313" key="3">
    <source>
        <dbReference type="EMBL" id="MBW7459097.1"/>
    </source>
</evidence>
<organism evidence="3 4">
    <name type="scientific">Paenibacillus sepulcri</name>
    <dbReference type="NCBI Taxonomy" id="359917"/>
    <lineage>
        <taxon>Bacteria</taxon>
        <taxon>Bacillati</taxon>
        <taxon>Bacillota</taxon>
        <taxon>Bacilli</taxon>
        <taxon>Bacillales</taxon>
        <taxon>Paenibacillaceae</taxon>
        <taxon>Paenibacillus</taxon>
    </lineage>
</organism>
<comment type="similarity">
    <text evidence="1">Belongs to the ABC-3 integral membrane protein family.</text>
</comment>
<dbReference type="InterPro" id="IPR001626">
    <property type="entry name" value="ABC_TroCD"/>
</dbReference>
<keyword evidence="2" id="KW-0472">Membrane</keyword>
<feature type="transmembrane region" description="Helical" evidence="2">
    <location>
        <begin position="35"/>
        <end position="51"/>
    </location>
</feature>
<gene>
    <name evidence="3" type="ORF">K0U00_34110</name>
</gene>
<comment type="caution">
    <text evidence="3">The sequence shown here is derived from an EMBL/GenBank/DDBJ whole genome shotgun (WGS) entry which is preliminary data.</text>
</comment>
<keyword evidence="2" id="KW-1133">Transmembrane helix</keyword>
<protein>
    <submittedName>
        <fullName evidence="3">Metal ABC transporter permease</fullName>
    </submittedName>
</protein>
<evidence type="ECO:0000313" key="4">
    <source>
        <dbReference type="Proteomes" id="UP001519887"/>
    </source>
</evidence>
<comment type="subcellular location">
    <subcellularLocation>
        <location evidence="1">Cell membrane</location>
        <topology evidence="1">Multi-pass membrane protein</topology>
    </subcellularLocation>
</comment>
<name>A0ABS7CDU6_9BACL</name>
<dbReference type="Pfam" id="PF00950">
    <property type="entry name" value="ABC-3"/>
    <property type="match status" value="1"/>
</dbReference>
<sequence>RLGVMVILAGLFGAFSGLAGTFVSANVNQLPTGPLVVLAATLLFVISLLAAPRRGIISKLLVFAAVRGKVRREDAALRLEGRNK</sequence>
<accession>A0ABS7CDU6</accession>
<reference evidence="3 4" key="1">
    <citation type="submission" date="2021-07" db="EMBL/GenBank/DDBJ databases">
        <title>Paenibacillus radiodurans sp. nov., isolated from the southeastern edge of Tengger Desert.</title>
        <authorList>
            <person name="Zhang G."/>
        </authorList>
    </citation>
    <scope>NUCLEOTIDE SEQUENCE [LARGE SCALE GENOMIC DNA]</scope>
    <source>
        <strain evidence="3 4">CCM 7311</strain>
    </source>
</reference>